<dbReference type="Proteomes" id="UP000242444">
    <property type="component" value="Unassembled WGS sequence"/>
</dbReference>
<gene>
    <name evidence="1" type="ORF">CFN78_12725</name>
</gene>
<dbReference type="AlphaFoldDB" id="A0A263D3L3"/>
<dbReference type="EMBL" id="NKYE01000006">
    <property type="protein sequence ID" value="OZM73074.1"/>
    <property type="molecule type" value="Genomic_DNA"/>
</dbReference>
<evidence type="ECO:0000313" key="1">
    <source>
        <dbReference type="EMBL" id="OZM73074.1"/>
    </source>
</evidence>
<comment type="caution">
    <text evidence="1">The sequence shown here is derived from an EMBL/GenBank/DDBJ whole genome shotgun (WGS) entry which is preliminary data.</text>
</comment>
<proteinExistence type="predicted"/>
<reference evidence="1 2" key="1">
    <citation type="submission" date="2017-07" db="EMBL/GenBank/DDBJ databases">
        <title>Amycolatopsis antarcticus sp. nov., isolated from the surface of an Antarcticus brown macroalga.</title>
        <authorList>
            <person name="Wang J."/>
            <person name="Leiva S."/>
            <person name="Huang J."/>
            <person name="Huang Y."/>
        </authorList>
    </citation>
    <scope>NUCLEOTIDE SEQUENCE [LARGE SCALE GENOMIC DNA]</scope>
    <source>
        <strain evidence="1 2">AU-G6</strain>
    </source>
</reference>
<sequence length="71" mass="7930">MSSTSQRTARAGLVGFYVSWFGLTVLKQFPGRRIDRFLGKIDPTCTALPVSTFFAPRPGNTDIHILFHDLC</sequence>
<keyword evidence="2" id="KW-1185">Reference proteome</keyword>
<protein>
    <submittedName>
        <fullName evidence="1">Uncharacterized protein</fullName>
    </submittedName>
</protein>
<accession>A0A263D3L3</accession>
<dbReference type="RefSeq" id="WP_094862932.1">
    <property type="nucleotide sequence ID" value="NZ_NKYE01000006.1"/>
</dbReference>
<dbReference type="InParanoid" id="A0A263D3L3"/>
<evidence type="ECO:0000313" key="2">
    <source>
        <dbReference type="Proteomes" id="UP000242444"/>
    </source>
</evidence>
<name>A0A263D3L3_9PSEU</name>
<organism evidence="1 2">
    <name type="scientific">Amycolatopsis antarctica</name>
    <dbReference type="NCBI Taxonomy" id="1854586"/>
    <lineage>
        <taxon>Bacteria</taxon>
        <taxon>Bacillati</taxon>
        <taxon>Actinomycetota</taxon>
        <taxon>Actinomycetes</taxon>
        <taxon>Pseudonocardiales</taxon>
        <taxon>Pseudonocardiaceae</taxon>
        <taxon>Amycolatopsis</taxon>
    </lineage>
</organism>